<keyword evidence="2" id="KW-1185">Reference proteome</keyword>
<reference evidence="1 2" key="1">
    <citation type="submission" date="2023-10" db="EMBL/GenBank/DDBJ databases">
        <title>Genome-Wide Identification Analysis in wild type Solanum Pinnatisectum Reveals Some Genes Defensing Phytophthora Infestans.</title>
        <authorList>
            <person name="Sun C."/>
        </authorList>
    </citation>
    <scope>NUCLEOTIDE SEQUENCE [LARGE SCALE GENOMIC DNA]</scope>
    <source>
        <strain evidence="1">LQN</strain>
        <tissue evidence="1">Leaf</tissue>
    </source>
</reference>
<gene>
    <name evidence="1" type="ORF">R3W88_016197</name>
</gene>
<sequence>MLMNVSISIITPQKSKVDDLENMDTLFKEDVEDAIVVIPISSVAPQDDVLEYKVGDEGATLREVPISFFAPQESKDDVVEKMDKHHKVDRRDAIMAIPISSIAPQAGVSLNMDKLDRMDGDEDATLTEVPIPFIALKKAKVDVLQNMAKKDRIDGDEDATLTEVPISFIALEKANVDVLQNEMIPKNMHYMHTHTFEQRRRNWIIKNISRPGGLIIDYVYHHLETNKKFRSLIEVYKFLVYGEVPEITKKLRENEEPLQVTPRRKPHVHGKKLIKKYVVGTCTESCNGIYINNRGEANYLSERDIPLNIEKKRKRENEDLYGHQQVNLGDDATRVNLGDAASSTPVCSFLYLWDFELIPEAHNENHS</sequence>
<name>A0AAV9KZ44_9SOLN</name>
<comment type="caution">
    <text evidence="1">The sequence shown here is derived from an EMBL/GenBank/DDBJ whole genome shotgun (WGS) entry which is preliminary data.</text>
</comment>
<evidence type="ECO:0000313" key="2">
    <source>
        <dbReference type="Proteomes" id="UP001311915"/>
    </source>
</evidence>
<dbReference type="AlphaFoldDB" id="A0AAV9KZ44"/>
<evidence type="ECO:0000313" key="1">
    <source>
        <dbReference type="EMBL" id="KAK4717859.1"/>
    </source>
</evidence>
<proteinExistence type="predicted"/>
<accession>A0AAV9KZ44</accession>
<dbReference type="Proteomes" id="UP001311915">
    <property type="component" value="Unassembled WGS sequence"/>
</dbReference>
<organism evidence="1 2">
    <name type="scientific">Solanum pinnatisectum</name>
    <name type="common">tansyleaf nightshade</name>
    <dbReference type="NCBI Taxonomy" id="50273"/>
    <lineage>
        <taxon>Eukaryota</taxon>
        <taxon>Viridiplantae</taxon>
        <taxon>Streptophyta</taxon>
        <taxon>Embryophyta</taxon>
        <taxon>Tracheophyta</taxon>
        <taxon>Spermatophyta</taxon>
        <taxon>Magnoliopsida</taxon>
        <taxon>eudicotyledons</taxon>
        <taxon>Gunneridae</taxon>
        <taxon>Pentapetalae</taxon>
        <taxon>asterids</taxon>
        <taxon>lamiids</taxon>
        <taxon>Solanales</taxon>
        <taxon>Solanaceae</taxon>
        <taxon>Solanoideae</taxon>
        <taxon>Solaneae</taxon>
        <taxon>Solanum</taxon>
    </lineage>
</organism>
<protein>
    <submittedName>
        <fullName evidence="1">Uncharacterized protein</fullName>
    </submittedName>
</protein>
<dbReference type="EMBL" id="JAWPEI010000008">
    <property type="protein sequence ID" value="KAK4717859.1"/>
    <property type="molecule type" value="Genomic_DNA"/>
</dbReference>